<dbReference type="AlphaFoldDB" id="A0A8D8CQ67"/>
<sequence length="131" mass="14692">MRADVLLGHCERIHQNAHLARVQPRHVHSLVVIKVKLAAFLQQSGEVGISADRVLVAVLFCENYSNIFIGQNVRVHEHRFAHFDQSGLHGQEVVVEQAFVQRSPRAGHIADVVGDELTLCGVRLEREQFGQ</sequence>
<evidence type="ECO:0000313" key="1">
    <source>
        <dbReference type="EMBL" id="CAG6495385.1"/>
    </source>
</evidence>
<protein>
    <submittedName>
        <fullName evidence="1">(northern house mosquito) hypothetical protein</fullName>
    </submittedName>
</protein>
<accession>A0A8D8CQ67</accession>
<dbReference type="EMBL" id="HBUE01128586">
    <property type="protein sequence ID" value="CAG6495385.1"/>
    <property type="molecule type" value="Transcribed_RNA"/>
</dbReference>
<name>A0A8D8CQ67_CULPI</name>
<proteinExistence type="predicted"/>
<reference evidence="1" key="1">
    <citation type="submission" date="2021-05" db="EMBL/GenBank/DDBJ databases">
        <authorList>
            <person name="Alioto T."/>
            <person name="Alioto T."/>
            <person name="Gomez Garrido J."/>
        </authorList>
    </citation>
    <scope>NUCLEOTIDE SEQUENCE</scope>
</reference>
<organism evidence="1">
    <name type="scientific">Culex pipiens</name>
    <name type="common">House mosquito</name>
    <dbReference type="NCBI Taxonomy" id="7175"/>
    <lineage>
        <taxon>Eukaryota</taxon>
        <taxon>Metazoa</taxon>
        <taxon>Ecdysozoa</taxon>
        <taxon>Arthropoda</taxon>
        <taxon>Hexapoda</taxon>
        <taxon>Insecta</taxon>
        <taxon>Pterygota</taxon>
        <taxon>Neoptera</taxon>
        <taxon>Endopterygota</taxon>
        <taxon>Diptera</taxon>
        <taxon>Nematocera</taxon>
        <taxon>Culicoidea</taxon>
        <taxon>Culicidae</taxon>
        <taxon>Culicinae</taxon>
        <taxon>Culicini</taxon>
        <taxon>Culex</taxon>
        <taxon>Culex</taxon>
    </lineage>
</organism>